<evidence type="ECO:0000313" key="4">
    <source>
        <dbReference type="Ensembl" id="ENSGWIP00000010837.1"/>
    </source>
</evidence>
<name>A0A8C5DTS5_GOUWI</name>
<dbReference type="InterPro" id="IPR002209">
    <property type="entry name" value="Fibroblast_GF_fam"/>
</dbReference>
<dbReference type="OrthoDB" id="8909943at2759"/>
<dbReference type="Ensembl" id="ENSGWIT00000012054.1">
    <property type="protein sequence ID" value="ENSGWIP00000010837.1"/>
    <property type="gene ID" value="ENSGWIG00000006359.1"/>
</dbReference>
<dbReference type="Gene3D" id="2.80.10.50">
    <property type="match status" value="1"/>
</dbReference>
<evidence type="ECO:0000256" key="1">
    <source>
        <dbReference type="ARBA" id="ARBA00007936"/>
    </source>
</evidence>
<evidence type="ECO:0000313" key="5">
    <source>
        <dbReference type="Proteomes" id="UP000694680"/>
    </source>
</evidence>
<evidence type="ECO:0008006" key="6">
    <source>
        <dbReference type="Google" id="ProtNLM"/>
    </source>
</evidence>
<reference evidence="4" key="1">
    <citation type="submission" date="2020-06" db="EMBL/GenBank/DDBJ databases">
        <authorList>
            <consortium name="Wellcome Sanger Institute Data Sharing"/>
        </authorList>
    </citation>
    <scope>NUCLEOTIDE SEQUENCE [LARGE SCALE GENOMIC DNA]</scope>
</reference>
<dbReference type="InterPro" id="IPR008996">
    <property type="entry name" value="IL1/FGF"/>
</dbReference>
<dbReference type="AlphaFoldDB" id="A0A8C5DTS5"/>
<dbReference type="GeneID" id="114464512"/>
<sequence>MDVTRRLALLLTVLQGIPAGDSAPNPSPLVGSNWGNPRRYIHLQTSTDLNNFYLEIKLDGTVCKATSRTSYSVILLKAESRERVAIMGVKSSRYLCMDLEGNPFSSPTCLRDQCLFNHRILENNRDVYYSIRTGILLNLEGSRQVFAVGQNLPQTALFLPKKNTVPLERLLLHREKRNEEVSDSRAVQEEDADLEIEMEPELEVGDDGRNVSRETPMVPSDHDPWNVYTASLGSPRSSGVMG</sequence>
<comment type="similarity">
    <text evidence="1">Belongs to the heparin-binding growth factors family.</text>
</comment>
<accession>A0A8C5DTS5</accession>
<feature type="region of interest" description="Disordered" evidence="2">
    <location>
        <begin position="198"/>
        <end position="242"/>
    </location>
</feature>
<organism evidence="4 5">
    <name type="scientific">Gouania willdenowi</name>
    <name type="common">Blunt-snouted clingfish</name>
    <name type="synonym">Lepadogaster willdenowi</name>
    <dbReference type="NCBI Taxonomy" id="441366"/>
    <lineage>
        <taxon>Eukaryota</taxon>
        <taxon>Metazoa</taxon>
        <taxon>Chordata</taxon>
        <taxon>Craniata</taxon>
        <taxon>Vertebrata</taxon>
        <taxon>Euteleostomi</taxon>
        <taxon>Actinopterygii</taxon>
        <taxon>Neopterygii</taxon>
        <taxon>Teleostei</taxon>
        <taxon>Neoteleostei</taxon>
        <taxon>Acanthomorphata</taxon>
        <taxon>Ovalentaria</taxon>
        <taxon>Blenniimorphae</taxon>
        <taxon>Blenniiformes</taxon>
        <taxon>Gobiesocoidei</taxon>
        <taxon>Gobiesocidae</taxon>
        <taxon>Gobiesocinae</taxon>
        <taxon>Gouania</taxon>
    </lineage>
</organism>
<dbReference type="RefSeq" id="XP_028304559.1">
    <property type="nucleotide sequence ID" value="XM_028448758.1"/>
</dbReference>
<feature type="chain" id="PRO_5034100964" description="Fibroblast growth factor 23" evidence="3">
    <location>
        <begin position="23"/>
        <end position="242"/>
    </location>
</feature>
<dbReference type="SMART" id="SM00442">
    <property type="entry name" value="FGF"/>
    <property type="match status" value="1"/>
</dbReference>
<proteinExistence type="inferred from homology"/>
<reference evidence="4" key="2">
    <citation type="submission" date="2025-08" db="UniProtKB">
        <authorList>
            <consortium name="Ensembl"/>
        </authorList>
    </citation>
    <scope>IDENTIFICATION</scope>
</reference>
<evidence type="ECO:0000256" key="3">
    <source>
        <dbReference type="SAM" id="SignalP"/>
    </source>
</evidence>
<keyword evidence="3" id="KW-0732">Signal</keyword>
<keyword evidence="5" id="KW-1185">Reference proteome</keyword>
<gene>
    <name evidence="4" type="primary">fgf23</name>
</gene>
<dbReference type="Proteomes" id="UP000694680">
    <property type="component" value="Chromosome 6"/>
</dbReference>
<dbReference type="Pfam" id="PF00167">
    <property type="entry name" value="FGF"/>
    <property type="match status" value="1"/>
</dbReference>
<feature type="compositionally biased region" description="Polar residues" evidence="2">
    <location>
        <begin position="228"/>
        <end position="242"/>
    </location>
</feature>
<dbReference type="PANTHER" id="PTHR11486">
    <property type="entry name" value="FIBROBLAST GROWTH FACTOR"/>
    <property type="match status" value="1"/>
</dbReference>
<dbReference type="GO" id="GO:0008083">
    <property type="term" value="F:growth factor activity"/>
    <property type="evidence" value="ECO:0007669"/>
    <property type="project" value="InterPro"/>
</dbReference>
<reference evidence="4" key="3">
    <citation type="submission" date="2025-09" db="UniProtKB">
        <authorList>
            <consortium name="Ensembl"/>
        </authorList>
    </citation>
    <scope>IDENTIFICATION</scope>
</reference>
<protein>
    <recommendedName>
        <fullName evidence="6">Fibroblast growth factor 23</fullName>
    </recommendedName>
</protein>
<dbReference type="SUPFAM" id="SSF50353">
    <property type="entry name" value="Cytokine"/>
    <property type="match status" value="1"/>
</dbReference>
<feature type="signal peptide" evidence="3">
    <location>
        <begin position="1"/>
        <end position="22"/>
    </location>
</feature>
<dbReference type="CTD" id="8074"/>
<evidence type="ECO:0000256" key="2">
    <source>
        <dbReference type="SAM" id="MobiDB-lite"/>
    </source>
</evidence>